<dbReference type="Gene3D" id="3.40.50.2000">
    <property type="entry name" value="Glycogen Phosphorylase B"/>
    <property type="match status" value="2"/>
</dbReference>
<evidence type="ECO:0000259" key="1">
    <source>
        <dbReference type="Pfam" id="PF00534"/>
    </source>
</evidence>
<dbReference type="Pfam" id="PF00534">
    <property type="entry name" value="Glycos_transf_1"/>
    <property type="match status" value="1"/>
</dbReference>
<dbReference type="PANTHER" id="PTHR45947:SF3">
    <property type="entry name" value="SULFOQUINOVOSYL TRANSFERASE SQD2"/>
    <property type="match status" value="1"/>
</dbReference>
<feature type="domain" description="Glycosyl transferase family 1" evidence="1">
    <location>
        <begin position="191"/>
        <end position="339"/>
    </location>
</feature>
<name>A0ABX7F2N0_9HYPH</name>
<dbReference type="InterPro" id="IPR050194">
    <property type="entry name" value="Glycosyltransferase_grp1"/>
</dbReference>
<evidence type="ECO:0000313" key="2">
    <source>
        <dbReference type="EMBL" id="QRF54455.1"/>
    </source>
</evidence>
<protein>
    <submittedName>
        <fullName evidence="2">Glycosyltransferase</fullName>
    </submittedName>
</protein>
<evidence type="ECO:0000313" key="3">
    <source>
        <dbReference type="Proteomes" id="UP000596351"/>
    </source>
</evidence>
<dbReference type="EMBL" id="CP032406">
    <property type="protein sequence ID" value="QRF54455.1"/>
    <property type="molecule type" value="Genomic_DNA"/>
</dbReference>
<geneLocation type="plasmid" evidence="2 3">
    <name>p1</name>
</geneLocation>
<proteinExistence type="predicted"/>
<organism evidence="2 3">
    <name type="scientific">Rhizobium rosettiformans</name>
    <dbReference type="NCBI Taxonomy" id="1368430"/>
    <lineage>
        <taxon>Bacteria</taxon>
        <taxon>Pseudomonadati</taxon>
        <taxon>Pseudomonadota</taxon>
        <taxon>Alphaproteobacteria</taxon>
        <taxon>Hyphomicrobiales</taxon>
        <taxon>Rhizobiaceae</taxon>
        <taxon>Rhizobium/Agrobacterium group</taxon>
        <taxon>Rhizobium</taxon>
    </lineage>
</organism>
<dbReference type="Proteomes" id="UP000596351">
    <property type="component" value="Plasmid p1"/>
</dbReference>
<accession>A0ABX7F2N0</accession>
<dbReference type="SUPFAM" id="SSF53756">
    <property type="entry name" value="UDP-Glycosyltransferase/glycogen phosphorylase"/>
    <property type="match status" value="1"/>
</dbReference>
<dbReference type="RefSeq" id="WP_203020302.1">
    <property type="nucleotide sequence ID" value="NZ_CP032406.1"/>
</dbReference>
<keyword evidence="2" id="KW-0614">Plasmid</keyword>
<gene>
    <name evidence="2" type="ORF">D4A92_23395</name>
</gene>
<dbReference type="InterPro" id="IPR001296">
    <property type="entry name" value="Glyco_trans_1"/>
</dbReference>
<reference evidence="2 3" key="1">
    <citation type="submission" date="2018-09" db="EMBL/GenBank/DDBJ databases">
        <title>Rhizobium sp. MAE2-X.</title>
        <authorList>
            <person name="Lee Y."/>
            <person name="Jeon C.O."/>
        </authorList>
    </citation>
    <scope>NUCLEOTIDE SEQUENCE [LARGE SCALE GENOMIC DNA]</scope>
    <source>
        <strain evidence="2 3">MAE2-X</strain>
        <plasmid evidence="2 3">p1</plasmid>
    </source>
</reference>
<dbReference type="PANTHER" id="PTHR45947">
    <property type="entry name" value="SULFOQUINOVOSYL TRANSFERASE SQD2"/>
    <property type="match status" value="1"/>
</dbReference>
<keyword evidence="3" id="KW-1185">Reference proteome</keyword>
<sequence length="377" mass="42294">MKTDKANQTIVFVSNDIDNFRHHRKHLVDVAVEMDKNVIVMAGGNGTPPANCYHKKIEINRFRLHWSDFNIIFSIIKSILYYRPEILHLINLKPYLYGGVAAQVAKLLGWRGNLVVSVPGLGRLYDTQNLTAAKKMRLRVVELVLRACLRDATICFETSSDRDFWIERRLTVIDRTELTNGTGIDLEQFHPPEKRHSDRRLKVLYAGRLLKAKGLDVFLAAAKTCGMENVDMIVAGQTEADPDGVSENTLREHPEVLFLGRVDDMPRLLGQADVVVLPSRYNEGVPRILIEAAACGCVTVATDFPGSRALIKEGVTGFFLQRSTKESQANEIVSIIEKLSKNPTMIKVIGNNAIEHIRKEGFASDAVKSAFHRIYSQ</sequence>